<keyword evidence="1" id="KW-0378">Hydrolase</keyword>
<dbReference type="EMBL" id="CP045915">
    <property type="protein sequence ID" value="QGH33602.1"/>
    <property type="molecule type" value="Genomic_DNA"/>
</dbReference>
<dbReference type="AlphaFoldDB" id="A0A5Q2THT2"/>
<dbReference type="Gene3D" id="1.10.287.1080">
    <property type="entry name" value="MazG-like"/>
    <property type="match status" value="1"/>
</dbReference>
<sequence length="108" mass="12976">MPTYNKLVRDKIPEILEKNNLAYRLKHLDKDQFHTAIQEKFQEEWTEYQQAVNNEEAVEELADLLEVIFAMTEIHGRTKEELLAVRQRKFIDRGGFYQKCYLLEVEDK</sequence>
<dbReference type="GO" id="GO:0016787">
    <property type="term" value="F:hydrolase activity"/>
    <property type="evidence" value="ECO:0007669"/>
    <property type="project" value="UniProtKB-KW"/>
</dbReference>
<keyword evidence="2" id="KW-1185">Reference proteome</keyword>
<dbReference type="Proteomes" id="UP000339690">
    <property type="component" value="Chromosome"/>
</dbReference>
<dbReference type="InterPro" id="IPR021130">
    <property type="entry name" value="PRib-ATP_PPHydrolase-like"/>
</dbReference>
<name>A0A5Q2THT2_9BACI</name>
<organism evidence="1 2">
    <name type="scientific">Gracilibacillus salitolerans</name>
    <dbReference type="NCBI Taxonomy" id="2663022"/>
    <lineage>
        <taxon>Bacteria</taxon>
        <taxon>Bacillati</taxon>
        <taxon>Bacillota</taxon>
        <taxon>Bacilli</taxon>
        <taxon>Bacillales</taxon>
        <taxon>Bacillaceae</taxon>
        <taxon>Gracilibacillus</taxon>
    </lineage>
</organism>
<dbReference type="SUPFAM" id="SSF101386">
    <property type="entry name" value="all-alpha NTP pyrophosphatases"/>
    <property type="match status" value="1"/>
</dbReference>
<evidence type="ECO:0000313" key="2">
    <source>
        <dbReference type="Proteomes" id="UP000339690"/>
    </source>
</evidence>
<accession>A0A5Q2THT2</accession>
<protein>
    <submittedName>
        <fullName evidence="1">Phosphoribosyl-ATP pyrophosphohydrolase</fullName>
    </submittedName>
</protein>
<dbReference type="KEGG" id="grc:GI584_06040"/>
<gene>
    <name evidence="1" type="ORF">GI584_06040</name>
</gene>
<dbReference type="InterPro" id="IPR038735">
    <property type="entry name" value="MSMEG_1276-like_NTP-PPase_dom"/>
</dbReference>
<dbReference type="Pfam" id="PF01503">
    <property type="entry name" value="PRA-PH"/>
    <property type="match status" value="1"/>
</dbReference>
<proteinExistence type="predicted"/>
<evidence type="ECO:0000313" key="1">
    <source>
        <dbReference type="EMBL" id="QGH33602.1"/>
    </source>
</evidence>
<dbReference type="CDD" id="cd11532">
    <property type="entry name" value="NTP-PPase_COG4997"/>
    <property type="match status" value="1"/>
</dbReference>
<reference evidence="1 2" key="1">
    <citation type="submission" date="2019-11" db="EMBL/GenBank/DDBJ databases">
        <title>Gracilibacillus salitolerans sp. nov., a moderate halophile isolated from a saline soil in northwest China.</title>
        <authorList>
            <person name="Gan L."/>
        </authorList>
    </citation>
    <scope>NUCLEOTIDE SEQUENCE [LARGE SCALE GENOMIC DNA]</scope>
    <source>
        <strain evidence="1 2">SCU50</strain>
    </source>
</reference>
<dbReference type="RefSeq" id="WP_100361543.1">
    <property type="nucleotide sequence ID" value="NZ_CP045915.1"/>
</dbReference>